<dbReference type="GO" id="GO:0000175">
    <property type="term" value="F:3'-5'-RNA exonuclease activity"/>
    <property type="evidence" value="ECO:0007669"/>
    <property type="project" value="TreeGrafter"/>
</dbReference>
<dbReference type="SUPFAM" id="SSF50249">
    <property type="entry name" value="Nucleic acid-binding proteins"/>
    <property type="match status" value="3"/>
</dbReference>
<dbReference type="InterPro" id="IPR022966">
    <property type="entry name" value="RNase_II/R_CS"/>
</dbReference>
<dbReference type="GO" id="GO:0006364">
    <property type="term" value="P:rRNA processing"/>
    <property type="evidence" value="ECO:0007669"/>
    <property type="project" value="UniProtKB-KW"/>
</dbReference>
<comment type="caution">
    <text evidence="18">The sequence shown here is derived from an EMBL/GenBank/DDBJ whole genome shotgun (WGS) entry which is preliminary data.</text>
</comment>
<dbReference type="GO" id="GO:0004519">
    <property type="term" value="F:endonuclease activity"/>
    <property type="evidence" value="ECO:0007669"/>
    <property type="project" value="UniProtKB-KW"/>
</dbReference>
<dbReference type="Proteomes" id="UP000238350">
    <property type="component" value="Unassembled WGS sequence"/>
</dbReference>
<dbReference type="CDD" id="cd09862">
    <property type="entry name" value="PIN_Rrp44-like"/>
    <property type="match status" value="1"/>
</dbReference>
<evidence type="ECO:0000256" key="4">
    <source>
        <dbReference type="ARBA" id="ARBA00005785"/>
    </source>
</evidence>
<dbReference type="Gene3D" id="2.40.50.140">
    <property type="entry name" value="Nucleic acid-binding proteins"/>
    <property type="match status" value="1"/>
</dbReference>
<dbReference type="Gene3D" id="2.40.50.700">
    <property type="match status" value="1"/>
</dbReference>
<evidence type="ECO:0000256" key="8">
    <source>
        <dbReference type="ARBA" id="ARBA00022759"/>
    </source>
</evidence>
<dbReference type="InterPro" id="IPR033770">
    <property type="entry name" value="RRP44_S1"/>
</dbReference>
<keyword evidence="7" id="KW-0540">Nuclease</keyword>
<evidence type="ECO:0000256" key="12">
    <source>
        <dbReference type="ARBA" id="ARBA00022884"/>
    </source>
</evidence>
<dbReference type="EMBL" id="NDIQ01000021">
    <property type="protein sequence ID" value="PRT55247.1"/>
    <property type="molecule type" value="Genomic_DNA"/>
</dbReference>
<dbReference type="GO" id="GO:0071034">
    <property type="term" value="P:CUT catabolic process"/>
    <property type="evidence" value="ECO:0007669"/>
    <property type="project" value="UniProtKB-ARBA"/>
</dbReference>
<evidence type="ECO:0000259" key="17">
    <source>
        <dbReference type="SMART" id="SM00955"/>
    </source>
</evidence>
<dbReference type="Gene3D" id="2.40.50.690">
    <property type="match status" value="1"/>
</dbReference>
<evidence type="ECO:0000256" key="1">
    <source>
        <dbReference type="ARBA" id="ARBA00001946"/>
    </source>
</evidence>
<keyword evidence="8" id="KW-0255">Endonuclease</keyword>
<evidence type="ECO:0000256" key="2">
    <source>
        <dbReference type="ARBA" id="ARBA00004496"/>
    </source>
</evidence>
<dbReference type="GeneID" id="36516615"/>
<dbReference type="InterPro" id="IPR012340">
    <property type="entry name" value="NA-bd_OB-fold"/>
</dbReference>
<dbReference type="InterPro" id="IPR001900">
    <property type="entry name" value="RNase_II/R"/>
</dbReference>
<comment type="subcellular location">
    <subcellularLocation>
        <location evidence="2">Cytoplasm</location>
    </subcellularLocation>
    <subcellularLocation>
        <location evidence="3">Nucleus</location>
        <location evidence="3">Nucleolus</location>
    </subcellularLocation>
</comment>
<evidence type="ECO:0000256" key="11">
    <source>
        <dbReference type="ARBA" id="ARBA00022839"/>
    </source>
</evidence>
<dbReference type="InterPro" id="IPR029060">
    <property type="entry name" value="PIN-like_dom_sf"/>
</dbReference>
<feature type="domain" description="PIN" evidence="16">
    <location>
        <begin position="78"/>
        <end position="195"/>
    </location>
</feature>
<keyword evidence="6" id="KW-0698">rRNA processing</keyword>
<dbReference type="GO" id="GO:0016075">
    <property type="term" value="P:rRNA catabolic process"/>
    <property type="evidence" value="ECO:0007669"/>
    <property type="project" value="TreeGrafter"/>
</dbReference>
<dbReference type="PANTHER" id="PTHR23355">
    <property type="entry name" value="RIBONUCLEASE"/>
    <property type="match status" value="1"/>
</dbReference>
<keyword evidence="13" id="KW-0539">Nucleus</keyword>
<dbReference type="Pfam" id="PF17849">
    <property type="entry name" value="OB_Dis3"/>
    <property type="match status" value="1"/>
</dbReference>
<feature type="domain" description="RNB" evidence="17">
    <location>
        <begin position="497"/>
        <end position="830"/>
    </location>
</feature>
<evidence type="ECO:0000313" key="18">
    <source>
        <dbReference type="EMBL" id="PRT55247.1"/>
    </source>
</evidence>
<dbReference type="PANTHER" id="PTHR23355:SF35">
    <property type="entry name" value="EXOSOME COMPLEX EXONUCLEASE RRP44"/>
    <property type="match status" value="1"/>
</dbReference>
<dbReference type="Gene3D" id="3.40.50.1010">
    <property type="entry name" value="5'-nuclease"/>
    <property type="match status" value="1"/>
</dbReference>
<evidence type="ECO:0000256" key="10">
    <source>
        <dbReference type="ARBA" id="ARBA00022835"/>
    </source>
</evidence>
<evidence type="ECO:0000256" key="13">
    <source>
        <dbReference type="ARBA" id="ARBA00023242"/>
    </source>
</evidence>
<dbReference type="Pfam" id="PF13638">
    <property type="entry name" value="PIN_4"/>
    <property type="match status" value="1"/>
</dbReference>
<accession>A0A2T0FJV2</accession>
<dbReference type="FunFam" id="2.40.50.700:FF:000001">
    <property type="entry name" value="Exosome complex exonuclease exoribonuclease (Rrp44)"/>
    <property type="match status" value="1"/>
</dbReference>
<evidence type="ECO:0000256" key="14">
    <source>
        <dbReference type="ARBA" id="ARBA00077930"/>
    </source>
</evidence>
<reference evidence="18 19" key="1">
    <citation type="submission" date="2017-04" db="EMBL/GenBank/DDBJ databases">
        <title>Genome sequencing of [Candida] sorbophila.</title>
        <authorList>
            <person name="Ahn J.O."/>
        </authorList>
    </citation>
    <scope>NUCLEOTIDE SEQUENCE [LARGE SCALE GENOMIC DNA]</scope>
    <source>
        <strain evidence="18 19">DS02</strain>
    </source>
</reference>
<dbReference type="SUPFAM" id="SSF88723">
    <property type="entry name" value="PIN domain-like"/>
    <property type="match status" value="1"/>
</dbReference>
<dbReference type="SMART" id="SM00955">
    <property type="entry name" value="RNB"/>
    <property type="match status" value="1"/>
</dbReference>
<dbReference type="GO" id="GO:0000176">
    <property type="term" value="C:nuclear exosome (RNase complex)"/>
    <property type="evidence" value="ECO:0007669"/>
    <property type="project" value="UniProtKB-ARBA"/>
</dbReference>
<dbReference type="GO" id="GO:0005730">
    <property type="term" value="C:nucleolus"/>
    <property type="evidence" value="ECO:0007669"/>
    <property type="project" value="UniProtKB-SubCell"/>
</dbReference>
<dbReference type="STRING" id="45607.A0A2T0FJV2"/>
<comment type="similarity">
    <text evidence="4 15">Belongs to the RNR ribonuclease family.</text>
</comment>
<name>A0A2T0FJV2_9ASCO</name>
<proteinExistence type="inferred from homology"/>
<dbReference type="RefSeq" id="XP_024665192.1">
    <property type="nucleotide sequence ID" value="XM_024809424.1"/>
</dbReference>
<sequence>MLVKRASAQSVNHKVFVRSTKAGNAVKVYREQYLRDDIPCGSQLCTLCAEISVPDAKGDFPVPVLSSAPNSTTKRGPHYVVIDTNVALKAIDLLEHPGCLYDVIVPQIVLEEVRNRSLPIYARLRALTAGHDKRFYVFHNEFRSETHVERTPGESINDRNDRAIRRVAKWYSEHLAKVKKAPQVLLLTNDKKNLELAHKDGINASTLHSYIAEYKDSGDLLDIIPAEESFTKESQTQIYPNYYSSSQILAGIKNGFLHQGKLQISRYNYLEASVHTEAYPKPLLVIGRESMNRAFDGDKVVLEILPKSKWRSPLNNIADEENVDANIAAENDDGQAIVTDEERSILAKDALNAQHHEKVQPTARVVGIMKRNWRFYVGQVAPESVNDKIDSGALRSVFFVPLDKRIPRIRIRSRKPQALVDQRIVVAIDDWPVYSRSPQGHFVRALGEIESKSAETEAILLEHDIEYRPFPKAALDCLPQEGHDWKPGMNDPLFEKRRDLRDLLICSIDPPRCQDIDDALHARELPNGNYQVGVHIADVTHFVKASTPLDAEGALRGTSTYLVDKRIDMLPTLLGTDLCSLRPDVERYAFSVLWELDQNANIVSVEFTKSLIRSRYAFEYEEAQARIDDASQQDDLTKGMRALLKLSKKLKQKRLDAGALNLSSPEVKVMTDSETSDPSSVELKNVVDTMSLVEEFMLLANITVARKIYDAYPQTAMLRRHAAPPATNFDILNDQLRLRGQPQIDLESSKTLADSLDRIQDPNDPYFNTLVRIMATRCMMAAEYFAAGNFAQPEFRHYGLASEIYTHFTSPIRRYADIVAHRQLAGAIGYESLHASHYMKNKLDGICDNINMRHRNAQLAGRASIEYYVGQMLKDNESLQEGYVIRVFSNGFGVLVPRFGLESVVYLQDICNPDEAELDEDTYTLKIMQDGKSRSITVFDTIKVFVKSVKDNKGKRQVKMLLG</sequence>
<evidence type="ECO:0000259" key="16">
    <source>
        <dbReference type="SMART" id="SM00670"/>
    </source>
</evidence>
<dbReference type="GO" id="GO:0071031">
    <property type="term" value="P:nuclear mRNA surveillance of mRNA 3'-end processing"/>
    <property type="evidence" value="ECO:0007669"/>
    <property type="project" value="TreeGrafter"/>
</dbReference>
<keyword evidence="5" id="KW-0963">Cytoplasm</keyword>
<evidence type="ECO:0000256" key="9">
    <source>
        <dbReference type="ARBA" id="ARBA00022801"/>
    </source>
</evidence>
<dbReference type="InterPro" id="IPR041505">
    <property type="entry name" value="Dis3_CSD2"/>
</dbReference>
<dbReference type="PROSITE" id="PS01175">
    <property type="entry name" value="RIBONUCLEASE_II"/>
    <property type="match status" value="1"/>
</dbReference>
<dbReference type="AlphaFoldDB" id="A0A2T0FJV2"/>
<protein>
    <recommendedName>
        <fullName evidence="14">Ribosomal RNA-processing protein 44</fullName>
    </recommendedName>
</protein>
<dbReference type="FunFam" id="3.40.50.1010:FF:000010">
    <property type="entry name" value="Exosome complex exonuclease DIS3"/>
    <property type="match status" value="1"/>
</dbReference>
<evidence type="ECO:0000256" key="5">
    <source>
        <dbReference type="ARBA" id="ARBA00022490"/>
    </source>
</evidence>
<keyword evidence="19" id="KW-1185">Reference proteome</keyword>
<evidence type="ECO:0000256" key="15">
    <source>
        <dbReference type="RuleBase" id="RU003901"/>
    </source>
</evidence>
<comment type="cofactor">
    <cofactor evidence="1">
        <name>Mg(2+)</name>
        <dbReference type="ChEBI" id="CHEBI:18420"/>
    </cofactor>
</comment>
<keyword evidence="10" id="KW-0271">Exosome</keyword>
<keyword evidence="11 18" id="KW-0269">Exonuclease</keyword>
<gene>
    <name evidence="18" type="ORF">B9G98_02867</name>
</gene>
<dbReference type="OrthoDB" id="372421at2759"/>
<dbReference type="InterPro" id="IPR002716">
    <property type="entry name" value="PIN_dom"/>
</dbReference>
<keyword evidence="12" id="KW-0694">RNA-binding</keyword>
<keyword evidence="9" id="KW-0378">Hydrolase</keyword>
<evidence type="ECO:0000256" key="7">
    <source>
        <dbReference type="ARBA" id="ARBA00022722"/>
    </source>
</evidence>
<dbReference type="GO" id="GO:0000177">
    <property type="term" value="C:cytoplasmic exosome (RNase complex)"/>
    <property type="evidence" value="ECO:0007669"/>
    <property type="project" value="TreeGrafter"/>
</dbReference>
<dbReference type="Pfam" id="PF17215">
    <property type="entry name" value="Rrp44_S1"/>
    <property type="match status" value="1"/>
</dbReference>
<evidence type="ECO:0000256" key="6">
    <source>
        <dbReference type="ARBA" id="ARBA00022552"/>
    </source>
</evidence>
<dbReference type="SMART" id="SM00670">
    <property type="entry name" value="PINc"/>
    <property type="match status" value="1"/>
</dbReference>
<dbReference type="Pfam" id="PF00773">
    <property type="entry name" value="RNB"/>
    <property type="match status" value="1"/>
</dbReference>
<evidence type="ECO:0000256" key="3">
    <source>
        <dbReference type="ARBA" id="ARBA00004604"/>
    </source>
</evidence>
<dbReference type="InterPro" id="IPR050180">
    <property type="entry name" value="RNR_Ribonuclease"/>
</dbReference>
<dbReference type="InterPro" id="IPR033771">
    <property type="entry name" value="Rrp44_CSD1"/>
</dbReference>
<dbReference type="Pfam" id="PF17216">
    <property type="entry name" value="Rrp44_CSD1"/>
    <property type="match status" value="1"/>
</dbReference>
<evidence type="ECO:0000313" key="19">
    <source>
        <dbReference type="Proteomes" id="UP000238350"/>
    </source>
</evidence>
<dbReference type="GO" id="GO:0003723">
    <property type="term" value="F:RNA binding"/>
    <property type="evidence" value="ECO:0007669"/>
    <property type="project" value="UniProtKB-KW"/>
</dbReference>
<organism evidence="18 19">
    <name type="scientific">Wickerhamiella sorbophila</name>
    <dbReference type="NCBI Taxonomy" id="45607"/>
    <lineage>
        <taxon>Eukaryota</taxon>
        <taxon>Fungi</taxon>
        <taxon>Dikarya</taxon>
        <taxon>Ascomycota</taxon>
        <taxon>Saccharomycotina</taxon>
        <taxon>Dipodascomycetes</taxon>
        <taxon>Dipodascales</taxon>
        <taxon>Trichomonascaceae</taxon>
        <taxon>Wickerhamiella</taxon>
    </lineage>
</organism>